<dbReference type="EMBL" id="JAXCGZ010013545">
    <property type="protein sequence ID" value="KAK7072316.1"/>
    <property type="molecule type" value="Genomic_DNA"/>
</dbReference>
<name>A0AAN8WU10_HALRR</name>
<feature type="non-terminal residue" evidence="2">
    <location>
        <position position="54"/>
    </location>
</feature>
<reference evidence="2 3" key="1">
    <citation type="submission" date="2023-11" db="EMBL/GenBank/DDBJ databases">
        <title>Halocaridina rubra genome assembly.</title>
        <authorList>
            <person name="Smith C."/>
        </authorList>
    </citation>
    <scope>NUCLEOTIDE SEQUENCE [LARGE SCALE GENOMIC DNA]</scope>
    <source>
        <strain evidence="2">EP-1</strain>
        <tissue evidence="2">Whole</tissue>
    </source>
</reference>
<gene>
    <name evidence="2" type="ORF">SK128_027142</name>
</gene>
<feature type="non-terminal residue" evidence="2">
    <location>
        <position position="1"/>
    </location>
</feature>
<evidence type="ECO:0000313" key="2">
    <source>
        <dbReference type="EMBL" id="KAK7072316.1"/>
    </source>
</evidence>
<accession>A0AAN8WU10</accession>
<comment type="caution">
    <text evidence="2">The sequence shown here is derived from an EMBL/GenBank/DDBJ whole genome shotgun (WGS) entry which is preliminary data.</text>
</comment>
<feature type="region of interest" description="Disordered" evidence="1">
    <location>
        <begin position="1"/>
        <end position="20"/>
    </location>
</feature>
<feature type="compositionally biased region" description="Basic and acidic residues" evidence="1">
    <location>
        <begin position="11"/>
        <end position="20"/>
    </location>
</feature>
<sequence length="54" mass="6064">DKLTLSQANGERGDKYNDRSILCQRRDGQSKAHTPIHKRTKSLLLSLLSNLGTK</sequence>
<proteinExistence type="predicted"/>
<evidence type="ECO:0000256" key="1">
    <source>
        <dbReference type="SAM" id="MobiDB-lite"/>
    </source>
</evidence>
<dbReference type="Proteomes" id="UP001381693">
    <property type="component" value="Unassembled WGS sequence"/>
</dbReference>
<dbReference type="AlphaFoldDB" id="A0AAN8WU10"/>
<organism evidence="2 3">
    <name type="scientific">Halocaridina rubra</name>
    <name type="common">Hawaiian red shrimp</name>
    <dbReference type="NCBI Taxonomy" id="373956"/>
    <lineage>
        <taxon>Eukaryota</taxon>
        <taxon>Metazoa</taxon>
        <taxon>Ecdysozoa</taxon>
        <taxon>Arthropoda</taxon>
        <taxon>Crustacea</taxon>
        <taxon>Multicrustacea</taxon>
        <taxon>Malacostraca</taxon>
        <taxon>Eumalacostraca</taxon>
        <taxon>Eucarida</taxon>
        <taxon>Decapoda</taxon>
        <taxon>Pleocyemata</taxon>
        <taxon>Caridea</taxon>
        <taxon>Atyoidea</taxon>
        <taxon>Atyidae</taxon>
        <taxon>Halocaridina</taxon>
    </lineage>
</organism>
<protein>
    <submittedName>
        <fullName evidence="2">Uncharacterized protein</fullName>
    </submittedName>
</protein>
<evidence type="ECO:0000313" key="3">
    <source>
        <dbReference type="Proteomes" id="UP001381693"/>
    </source>
</evidence>
<keyword evidence="3" id="KW-1185">Reference proteome</keyword>